<protein>
    <submittedName>
        <fullName evidence="2">Uncharacterized protein</fullName>
    </submittedName>
</protein>
<keyword evidence="1" id="KW-0472">Membrane</keyword>
<evidence type="ECO:0000256" key="1">
    <source>
        <dbReference type="SAM" id="Phobius"/>
    </source>
</evidence>
<feature type="transmembrane region" description="Helical" evidence="1">
    <location>
        <begin position="66"/>
        <end position="87"/>
    </location>
</feature>
<dbReference type="Proteomes" id="UP000249341">
    <property type="component" value="Unassembled WGS sequence"/>
</dbReference>
<keyword evidence="1" id="KW-1133">Transmembrane helix</keyword>
<reference evidence="2 3" key="1">
    <citation type="submission" date="2018-06" db="EMBL/GenBank/DDBJ databases">
        <title>Genomic Encyclopedia of Type Strains, Phase III (KMG-III): the genomes of soil and plant-associated and newly described type strains.</title>
        <authorList>
            <person name="Whitman W."/>
        </authorList>
    </citation>
    <scope>NUCLEOTIDE SEQUENCE [LARGE SCALE GENOMIC DNA]</scope>
    <source>
        <strain evidence="2 3">CGMCC 4.7090</strain>
    </source>
</reference>
<comment type="caution">
    <text evidence="2">The sequence shown here is derived from an EMBL/GenBank/DDBJ whole genome shotgun (WGS) entry which is preliminary data.</text>
</comment>
<gene>
    <name evidence="2" type="ORF">B0I29_128142</name>
</gene>
<dbReference type="RefSeq" id="WP_111654776.1">
    <property type="nucleotide sequence ID" value="NZ_JACHWI010000014.1"/>
</dbReference>
<dbReference type="EMBL" id="QLMJ01000028">
    <property type="protein sequence ID" value="RAK26292.1"/>
    <property type="molecule type" value="Genomic_DNA"/>
</dbReference>
<feature type="transmembrane region" description="Helical" evidence="1">
    <location>
        <begin position="26"/>
        <end position="46"/>
    </location>
</feature>
<keyword evidence="3" id="KW-1185">Reference proteome</keyword>
<name>A0A327YXN4_9ACTN</name>
<keyword evidence="1" id="KW-0812">Transmembrane</keyword>
<proteinExistence type="predicted"/>
<dbReference type="AlphaFoldDB" id="A0A327YXN4"/>
<accession>A0A327YXN4</accession>
<dbReference type="OrthoDB" id="5178870at2"/>
<organism evidence="2 3">
    <name type="scientific">Actinoplanes lutulentus</name>
    <dbReference type="NCBI Taxonomy" id="1287878"/>
    <lineage>
        <taxon>Bacteria</taxon>
        <taxon>Bacillati</taxon>
        <taxon>Actinomycetota</taxon>
        <taxon>Actinomycetes</taxon>
        <taxon>Micromonosporales</taxon>
        <taxon>Micromonosporaceae</taxon>
        <taxon>Actinoplanes</taxon>
    </lineage>
</organism>
<sequence>MGWSRVYERPIIFRVFESLTRATGRLITAVPLATAFLLGLFVNEVSDSRSFTEVFQGLYGLDRGPVVWVNIVTTALLVLVPVLYVSLRAVTGNTSQAVRLSRRLPAYVDPGLRQFSPGRIAWGEHIVLQSCPKITEGWRSDEVRITLDPTVFRFRRADEAAAFEQWMAGTDDERIARGAKYRIMENPDSFVDDPGLRLRVQETTYAEAVYVNRHLSHDGGERTRLIGETLNGRISYPHIFVLQATVVTADDWVLVTHRSHKVAYEPGTWSCSLEEQLSKSDLDAADTDVLDRWVQRALVEELGLSADEARQSQARALAVFLEGHRLNTGLATLVHLAVDREELDSIIGGRPRQDYEFQAWDYLRWSQLATELVEPTREYHSSSGLRMFFAGIVKYGVFGFNDRIDRALRKVPRKR</sequence>
<evidence type="ECO:0000313" key="2">
    <source>
        <dbReference type="EMBL" id="RAK26292.1"/>
    </source>
</evidence>
<evidence type="ECO:0000313" key="3">
    <source>
        <dbReference type="Proteomes" id="UP000249341"/>
    </source>
</evidence>